<dbReference type="InterPro" id="IPR028345">
    <property type="entry name" value="Antibiotic_NAT-like"/>
</dbReference>
<comment type="similarity">
    <text evidence="1">Belongs to the UPF0340 family.</text>
</comment>
<organism evidence="2 3">
    <name type="scientific">Anaerospora hongkongensis</name>
    <dbReference type="NCBI Taxonomy" id="244830"/>
    <lineage>
        <taxon>Bacteria</taxon>
        <taxon>Bacillati</taxon>
        <taxon>Bacillota</taxon>
        <taxon>Negativicutes</taxon>
        <taxon>Selenomonadales</taxon>
        <taxon>Sporomusaceae</taxon>
        <taxon>Anaerospora</taxon>
    </lineage>
</organism>
<dbReference type="EMBL" id="SLUI01000018">
    <property type="protein sequence ID" value="TCL33296.1"/>
    <property type="molecule type" value="Genomic_DNA"/>
</dbReference>
<accession>A0A4R1PTG8</accession>
<dbReference type="RefSeq" id="WP_132083165.1">
    <property type="nucleotide sequence ID" value="NZ_SLUI01000018.1"/>
</dbReference>
<reference evidence="2 3" key="1">
    <citation type="submission" date="2019-03" db="EMBL/GenBank/DDBJ databases">
        <title>Genomic Encyclopedia of Type Strains, Phase IV (KMG-IV): sequencing the most valuable type-strain genomes for metagenomic binning, comparative biology and taxonomic classification.</title>
        <authorList>
            <person name="Goeker M."/>
        </authorList>
    </citation>
    <scope>NUCLEOTIDE SEQUENCE [LARGE SCALE GENOMIC DNA]</scope>
    <source>
        <strain evidence="2 3">DSM 15969</strain>
    </source>
</reference>
<evidence type="ECO:0000256" key="1">
    <source>
        <dbReference type="HAMAP-Rule" id="MF_00800"/>
    </source>
</evidence>
<dbReference type="SUPFAM" id="SSF110710">
    <property type="entry name" value="TTHA0583/YokD-like"/>
    <property type="match status" value="1"/>
</dbReference>
<evidence type="ECO:0000313" key="3">
    <source>
        <dbReference type="Proteomes" id="UP000295063"/>
    </source>
</evidence>
<dbReference type="HAMAP" id="MF_00800">
    <property type="entry name" value="UPF0340"/>
    <property type="match status" value="1"/>
</dbReference>
<protein>
    <recommendedName>
        <fullName evidence="1">UPF0340 protein EV210_11869</fullName>
    </recommendedName>
</protein>
<dbReference type="AlphaFoldDB" id="A0A4R1PTG8"/>
<keyword evidence="3" id="KW-1185">Reference proteome</keyword>
<dbReference type="OrthoDB" id="9803187at2"/>
<dbReference type="Pfam" id="PF04260">
    <property type="entry name" value="DUF436"/>
    <property type="match status" value="1"/>
</dbReference>
<dbReference type="Gene3D" id="3.40.50.10360">
    <property type="entry name" value="Hypothetical protein TT1679"/>
    <property type="match status" value="1"/>
</dbReference>
<gene>
    <name evidence="2" type="ORF">EV210_11869</name>
</gene>
<dbReference type="PIRSF" id="PIRSF007510">
    <property type="entry name" value="UCP007510"/>
    <property type="match status" value="1"/>
</dbReference>
<dbReference type="NCBIfam" id="TIGR01440">
    <property type="entry name" value="TIGR01440 family protein"/>
    <property type="match status" value="1"/>
</dbReference>
<sequence>MNTLDLTQIGSQTREAVTELVAAAQLKPGQILVVGCSTSEVRGAKIGSGGSEAVAGVLFDVLREVCSAHEVRLAIQCCEHLNRALVVERQTSLEYRLEPVTVTPVPKAGGALAARAMQQFADPVVVEEIAAHAGLDIGSTLIGMHLKKVAVPLRLQQTCIGQACLTAARTRPKLIGGNRAVYE</sequence>
<dbReference type="InterPro" id="IPR006340">
    <property type="entry name" value="DUF436"/>
</dbReference>
<evidence type="ECO:0000313" key="2">
    <source>
        <dbReference type="EMBL" id="TCL33296.1"/>
    </source>
</evidence>
<comment type="caution">
    <text evidence="2">The sequence shown here is derived from an EMBL/GenBank/DDBJ whole genome shotgun (WGS) entry which is preliminary data.</text>
</comment>
<dbReference type="Proteomes" id="UP000295063">
    <property type="component" value="Unassembled WGS sequence"/>
</dbReference>
<name>A0A4R1PTG8_9FIRM</name>
<proteinExistence type="inferred from homology"/>